<feature type="domain" description="Cell wall hydrolase SleB" evidence="2">
    <location>
        <begin position="103"/>
        <end position="212"/>
    </location>
</feature>
<protein>
    <submittedName>
        <fullName evidence="3">Cell wall hydrolase</fullName>
    </submittedName>
</protein>
<organism evidence="3 4">
    <name type="scientific">Alteraurantiacibacter buctensis</name>
    <dbReference type="NCBI Taxonomy" id="1503981"/>
    <lineage>
        <taxon>Bacteria</taxon>
        <taxon>Pseudomonadati</taxon>
        <taxon>Pseudomonadota</taxon>
        <taxon>Alphaproteobacteria</taxon>
        <taxon>Sphingomonadales</taxon>
        <taxon>Erythrobacteraceae</taxon>
        <taxon>Alteraurantiacibacter</taxon>
    </lineage>
</organism>
<keyword evidence="3" id="KW-0378">Hydrolase</keyword>
<evidence type="ECO:0000313" key="4">
    <source>
        <dbReference type="Proteomes" id="UP000466966"/>
    </source>
</evidence>
<dbReference type="EMBL" id="WTYV01000002">
    <property type="protein sequence ID" value="MXO71437.1"/>
    <property type="molecule type" value="Genomic_DNA"/>
</dbReference>
<dbReference type="GO" id="GO:0016787">
    <property type="term" value="F:hydrolase activity"/>
    <property type="evidence" value="ECO:0007669"/>
    <property type="project" value="UniProtKB-KW"/>
</dbReference>
<dbReference type="InterPro" id="IPR042047">
    <property type="entry name" value="SleB_dom1"/>
</dbReference>
<evidence type="ECO:0000256" key="1">
    <source>
        <dbReference type="SAM" id="MobiDB-lite"/>
    </source>
</evidence>
<keyword evidence="4" id="KW-1185">Reference proteome</keyword>
<sequence>MAAPGVGDVAEKPATIATAAPAIQPLDPEFAAWRPADGAPAVALASGEEAAALTPAVDEASLTTPALPQRGPAARAFSMGGSFTDKLRAEECLTMAIYYEAASESLEGQQAVAQVVMNRVRHPSYPNTVCGVVFQGSQRSTGCQFSFTCDGSLARRPSVAAWNKARRVASAALGGFVFAPVGLATHYHTTAIYPYWAPSLTPVGTIGAHRFYRFGGMAGRASAFTAAYAGVEPLPVRSTSGAVMPLAGELGVPAVPLPVIVAGTAGGSGDGAALTPPAPVPATSAAPQTQLFPQSGQVRKEYESSGTWLAQP</sequence>
<dbReference type="AlphaFoldDB" id="A0A844YZC7"/>
<proteinExistence type="predicted"/>
<evidence type="ECO:0000259" key="2">
    <source>
        <dbReference type="Pfam" id="PF07486"/>
    </source>
</evidence>
<name>A0A844YZC7_9SPHN</name>
<accession>A0A844YZC7</accession>
<dbReference type="Proteomes" id="UP000466966">
    <property type="component" value="Unassembled WGS sequence"/>
</dbReference>
<feature type="region of interest" description="Disordered" evidence="1">
    <location>
        <begin position="271"/>
        <end position="312"/>
    </location>
</feature>
<dbReference type="Gene3D" id="1.10.10.2520">
    <property type="entry name" value="Cell wall hydrolase SleB, domain 1"/>
    <property type="match status" value="1"/>
</dbReference>
<comment type="caution">
    <text evidence="3">The sequence shown here is derived from an EMBL/GenBank/DDBJ whole genome shotgun (WGS) entry which is preliminary data.</text>
</comment>
<feature type="compositionally biased region" description="Low complexity" evidence="1">
    <location>
        <begin position="271"/>
        <end position="289"/>
    </location>
</feature>
<reference evidence="3 4" key="1">
    <citation type="submission" date="2019-12" db="EMBL/GenBank/DDBJ databases">
        <title>Genomic-based taxomic classification of the family Erythrobacteraceae.</title>
        <authorList>
            <person name="Xu L."/>
        </authorList>
    </citation>
    <scope>NUCLEOTIDE SEQUENCE [LARGE SCALE GENOMIC DNA]</scope>
    <source>
        <strain evidence="3 4">M0322</strain>
    </source>
</reference>
<gene>
    <name evidence="3" type="ORF">GRI99_07250</name>
</gene>
<dbReference type="InterPro" id="IPR011105">
    <property type="entry name" value="Cell_wall_hydrolase_SleB"/>
</dbReference>
<evidence type="ECO:0000313" key="3">
    <source>
        <dbReference type="EMBL" id="MXO71437.1"/>
    </source>
</evidence>
<dbReference type="Pfam" id="PF07486">
    <property type="entry name" value="Hydrolase_2"/>
    <property type="match status" value="1"/>
</dbReference>
<dbReference type="OrthoDB" id="9785345at2"/>